<proteinExistence type="predicted"/>
<organism evidence="1 2">
    <name type="scientific">Escallonia herrerae</name>
    <dbReference type="NCBI Taxonomy" id="1293975"/>
    <lineage>
        <taxon>Eukaryota</taxon>
        <taxon>Viridiplantae</taxon>
        <taxon>Streptophyta</taxon>
        <taxon>Embryophyta</taxon>
        <taxon>Tracheophyta</taxon>
        <taxon>Spermatophyta</taxon>
        <taxon>Magnoliopsida</taxon>
        <taxon>eudicotyledons</taxon>
        <taxon>Gunneridae</taxon>
        <taxon>Pentapetalae</taxon>
        <taxon>asterids</taxon>
        <taxon>campanulids</taxon>
        <taxon>Escalloniales</taxon>
        <taxon>Escalloniaceae</taxon>
        <taxon>Escallonia</taxon>
    </lineage>
</organism>
<name>A0AA89AJL4_9ASTE</name>
<dbReference type="Proteomes" id="UP001188597">
    <property type="component" value="Unassembled WGS sequence"/>
</dbReference>
<evidence type="ECO:0000313" key="2">
    <source>
        <dbReference type="Proteomes" id="UP001188597"/>
    </source>
</evidence>
<comment type="caution">
    <text evidence="1">The sequence shown here is derived from an EMBL/GenBank/DDBJ whole genome shotgun (WGS) entry which is preliminary data.</text>
</comment>
<keyword evidence="2" id="KW-1185">Reference proteome</keyword>
<reference evidence="1" key="1">
    <citation type="submission" date="2022-12" db="EMBL/GenBank/DDBJ databases">
        <title>Draft genome assemblies for two species of Escallonia (Escalloniales).</title>
        <authorList>
            <person name="Chanderbali A."/>
            <person name="Dervinis C."/>
            <person name="Anghel I."/>
            <person name="Soltis D."/>
            <person name="Soltis P."/>
            <person name="Zapata F."/>
        </authorList>
    </citation>
    <scope>NUCLEOTIDE SEQUENCE</scope>
    <source>
        <strain evidence="1">UCBG64.0493</strain>
        <tissue evidence="1">Leaf</tissue>
    </source>
</reference>
<accession>A0AA89AJL4</accession>
<dbReference type="EMBL" id="JAVXUP010002011">
    <property type="protein sequence ID" value="KAK3006314.1"/>
    <property type="molecule type" value="Genomic_DNA"/>
</dbReference>
<dbReference type="AlphaFoldDB" id="A0AA89AJL4"/>
<evidence type="ECO:0000313" key="1">
    <source>
        <dbReference type="EMBL" id="KAK3006314.1"/>
    </source>
</evidence>
<sequence>MSSTYDTHEEGEVQYQEFLSEASLGRVLCIKGRDTHDGAWNYYAFAWPEALPHNATFLEGLTFVSNNHYNYDNIWHGLCAMHGISRVGVQCPPGGFYTTEVS</sequence>
<protein>
    <submittedName>
        <fullName evidence="1">Uncharacterized protein</fullName>
    </submittedName>
</protein>
<gene>
    <name evidence="1" type="ORF">RJ639_016868</name>
</gene>